<organism evidence="6 8">
    <name type="scientific">Terribacillus saccharophilus</name>
    <dbReference type="NCBI Taxonomy" id="361277"/>
    <lineage>
        <taxon>Bacteria</taxon>
        <taxon>Bacillati</taxon>
        <taxon>Bacillota</taxon>
        <taxon>Bacilli</taxon>
        <taxon>Bacillales</taxon>
        <taxon>Bacillaceae</taxon>
        <taxon>Terribacillus</taxon>
    </lineage>
</organism>
<dbReference type="HOGENOM" id="CLU_000604_1_22_9"/>
<dbReference type="GO" id="GO:0005524">
    <property type="term" value="F:ATP binding"/>
    <property type="evidence" value="ECO:0007669"/>
    <property type="project" value="UniProtKB-KW"/>
</dbReference>
<accession>A0AAX2EHH3</accession>
<keyword evidence="4 6" id="KW-0067">ATP-binding</keyword>
<protein>
    <submittedName>
        <fullName evidence="6">ABC transporter ATP-binding protein</fullName>
    </submittedName>
    <submittedName>
        <fullName evidence="7">Acetoin utilization transport system ATP-binding protein</fullName>
    </submittedName>
</protein>
<evidence type="ECO:0000313" key="6">
    <source>
        <dbReference type="EMBL" id="AIF65504.1"/>
    </source>
</evidence>
<name>A0A075LGE2_9BACI</name>
<dbReference type="PROSITE" id="PS50893">
    <property type="entry name" value="ABC_TRANSPORTER_2"/>
    <property type="match status" value="1"/>
</dbReference>
<dbReference type="InterPro" id="IPR003439">
    <property type="entry name" value="ABC_transporter-like_ATP-bd"/>
</dbReference>
<dbReference type="Pfam" id="PF00005">
    <property type="entry name" value="ABC_tran"/>
    <property type="match status" value="1"/>
</dbReference>
<comment type="similarity">
    <text evidence="1">Belongs to the ABC transporter superfamily.</text>
</comment>
<dbReference type="EMBL" id="FOCD01000003">
    <property type="protein sequence ID" value="SEN68532.1"/>
    <property type="molecule type" value="Genomic_DNA"/>
</dbReference>
<dbReference type="Proteomes" id="UP000199735">
    <property type="component" value="Unassembled WGS sequence"/>
</dbReference>
<accession>A0A075LGE2</accession>
<dbReference type="GO" id="GO:0016887">
    <property type="term" value="F:ATP hydrolysis activity"/>
    <property type="evidence" value="ECO:0007669"/>
    <property type="project" value="InterPro"/>
</dbReference>
<dbReference type="SMART" id="SM00382">
    <property type="entry name" value="AAA"/>
    <property type="match status" value="1"/>
</dbReference>
<evidence type="ECO:0000256" key="3">
    <source>
        <dbReference type="ARBA" id="ARBA00022741"/>
    </source>
</evidence>
<gene>
    <name evidence="6" type="ORF">GZ22_01730</name>
    <name evidence="7" type="ORF">SAMN04489762_2570</name>
</gene>
<dbReference type="KEGG" id="tap:GZ22_01730"/>
<evidence type="ECO:0000256" key="4">
    <source>
        <dbReference type="ARBA" id="ARBA00022840"/>
    </source>
</evidence>
<dbReference type="PANTHER" id="PTHR24220:SF648">
    <property type="entry name" value="ABC TRANSPORTER ATP-BINDING PROTEIN YTRE"/>
    <property type="match status" value="1"/>
</dbReference>
<evidence type="ECO:0000256" key="1">
    <source>
        <dbReference type="ARBA" id="ARBA00005417"/>
    </source>
</evidence>
<dbReference type="RefSeq" id="WP_038558098.1">
    <property type="nucleotide sequence ID" value="NZ_CP008876.1"/>
</dbReference>
<dbReference type="Gene3D" id="3.40.50.300">
    <property type="entry name" value="P-loop containing nucleotide triphosphate hydrolases"/>
    <property type="match status" value="1"/>
</dbReference>
<dbReference type="CDD" id="cd03255">
    <property type="entry name" value="ABC_MJ0796_LolCDE_FtsE"/>
    <property type="match status" value="1"/>
</dbReference>
<dbReference type="PANTHER" id="PTHR24220">
    <property type="entry name" value="IMPORT ATP-BINDING PROTEIN"/>
    <property type="match status" value="1"/>
</dbReference>
<reference evidence="7 9" key="2">
    <citation type="submission" date="2016-10" db="EMBL/GenBank/DDBJ databases">
        <authorList>
            <person name="Varghese N."/>
            <person name="Submissions S."/>
        </authorList>
    </citation>
    <scope>NUCLEOTIDE SEQUENCE [LARGE SCALE GENOMIC DNA]</scope>
    <source>
        <strain evidence="7 9">DSM 21619</strain>
    </source>
</reference>
<dbReference type="InterPro" id="IPR015854">
    <property type="entry name" value="ABC_transpr_LolD-like"/>
</dbReference>
<evidence type="ECO:0000259" key="5">
    <source>
        <dbReference type="PROSITE" id="PS50893"/>
    </source>
</evidence>
<proteinExistence type="inferred from homology"/>
<evidence type="ECO:0000313" key="8">
    <source>
        <dbReference type="Proteomes" id="UP000027980"/>
    </source>
</evidence>
<dbReference type="InterPro" id="IPR003593">
    <property type="entry name" value="AAA+_ATPase"/>
</dbReference>
<dbReference type="GO" id="GO:0022857">
    <property type="term" value="F:transmembrane transporter activity"/>
    <property type="evidence" value="ECO:0007669"/>
    <property type="project" value="TreeGrafter"/>
</dbReference>
<dbReference type="OrthoDB" id="9791546at2"/>
<dbReference type="AlphaFoldDB" id="A0A075LGE2"/>
<reference evidence="6 8" key="1">
    <citation type="submission" date="2014-07" db="EMBL/GenBank/DDBJ databases">
        <title>Complete genome sequence of a moderately halophilic bacterium Terribacillus aidingensis MP602, isolated from Cryptomeria fortunei in Tianmu mountain in China.</title>
        <authorList>
            <person name="Wang Y."/>
            <person name="Lu P."/>
            <person name="Zhang L."/>
        </authorList>
    </citation>
    <scope>NUCLEOTIDE SEQUENCE [LARGE SCALE GENOMIC DNA]</scope>
    <source>
        <strain evidence="6 8">MP602</strain>
    </source>
</reference>
<dbReference type="Proteomes" id="UP000027980">
    <property type="component" value="Chromosome"/>
</dbReference>
<dbReference type="GeneID" id="34222340"/>
<dbReference type="GO" id="GO:0005886">
    <property type="term" value="C:plasma membrane"/>
    <property type="evidence" value="ECO:0007669"/>
    <property type="project" value="TreeGrafter"/>
</dbReference>
<evidence type="ECO:0000313" key="7">
    <source>
        <dbReference type="EMBL" id="SEN68532.1"/>
    </source>
</evidence>
<dbReference type="PROSITE" id="PS00211">
    <property type="entry name" value="ABC_TRANSPORTER_1"/>
    <property type="match status" value="1"/>
</dbReference>
<dbReference type="EMBL" id="CP008876">
    <property type="protein sequence ID" value="AIF65504.1"/>
    <property type="molecule type" value="Genomic_DNA"/>
</dbReference>
<keyword evidence="2" id="KW-0813">Transport</keyword>
<dbReference type="SUPFAM" id="SSF52540">
    <property type="entry name" value="P-loop containing nucleoside triphosphate hydrolases"/>
    <property type="match status" value="1"/>
</dbReference>
<evidence type="ECO:0000313" key="9">
    <source>
        <dbReference type="Proteomes" id="UP000199735"/>
    </source>
</evidence>
<evidence type="ECO:0000256" key="2">
    <source>
        <dbReference type="ARBA" id="ARBA00022448"/>
    </source>
</evidence>
<sequence length="232" mass="25605">MITIKQVSHHYTMGKKAKETIVPVLHGIDLHVEKGEIVSLIGKSGSGKSTLLHIIGGFIQPTSGQVEINGTPITGWNEGQLADFRLQHIGYIFQNFQLIPSMTAAQNIELPLILNGTPKQKRQQKVENILRQVELEAFSEHYPSELSGGQQQRVAIARALILDPPLILADEPTGSLDSDTEAELLTLIRKLNKQNGITFLIITHDQEVAAIADRQLEIRDGQMKKVKGVMPV</sequence>
<dbReference type="InterPro" id="IPR017911">
    <property type="entry name" value="MacB-like_ATP-bd"/>
</dbReference>
<dbReference type="FunFam" id="3.40.50.300:FF:000032">
    <property type="entry name" value="Export ABC transporter ATP-binding protein"/>
    <property type="match status" value="1"/>
</dbReference>
<dbReference type="InterPro" id="IPR017871">
    <property type="entry name" value="ABC_transporter-like_CS"/>
</dbReference>
<dbReference type="GO" id="GO:0098796">
    <property type="term" value="C:membrane protein complex"/>
    <property type="evidence" value="ECO:0007669"/>
    <property type="project" value="UniProtKB-ARBA"/>
</dbReference>
<feature type="domain" description="ABC transporter" evidence="5">
    <location>
        <begin position="2"/>
        <end position="232"/>
    </location>
</feature>
<keyword evidence="3" id="KW-0547">Nucleotide-binding</keyword>
<dbReference type="InterPro" id="IPR027417">
    <property type="entry name" value="P-loop_NTPase"/>
</dbReference>